<name>A0A101M375_PICGL</name>
<sequence>MGYPTNATESAQTVIGYRSPSPINLYIAQGCLLQPMFLPSLRGFYLNLEKVQPLLDQ</sequence>
<protein>
    <submittedName>
        <fullName evidence="1">Uncharacterized protein</fullName>
    </submittedName>
</protein>
<geneLocation type="mitochondrion" evidence="1"/>
<keyword evidence="1" id="KW-0496">Mitochondrion</keyword>
<evidence type="ECO:0000313" key="1">
    <source>
        <dbReference type="EMBL" id="KUM50114.1"/>
    </source>
</evidence>
<gene>
    <name evidence="1" type="ORF">ABT39_MTgene3342</name>
</gene>
<dbReference type="AlphaFoldDB" id="A0A101M375"/>
<accession>A0A101M375</accession>
<comment type="caution">
    <text evidence="1">The sequence shown here is derived from an EMBL/GenBank/DDBJ whole genome shotgun (WGS) entry which is preliminary data.</text>
</comment>
<reference evidence="1" key="1">
    <citation type="journal article" date="2015" name="Genome Biol. Evol.">
        <title>Organellar Genomes of White Spruce (Picea glauca): Assembly and Annotation.</title>
        <authorList>
            <person name="Jackman S.D."/>
            <person name="Warren R.L."/>
            <person name="Gibb E.A."/>
            <person name="Vandervalk B.P."/>
            <person name="Mohamadi H."/>
            <person name="Chu J."/>
            <person name="Raymond A."/>
            <person name="Pleasance S."/>
            <person name="Coope R."/>
            <person name="Wildung M.R."/>
            <person name="Ritland C.E."/>
            <person name="Bousquet J."/>
            <person name="Jones S.J."/>
            <person name="Bohlmann J."/>
            <person name="Birol I."/>
        </authorList>
    </citation>
    <scope>NUCLEOTIDE SEQUENCE [LARGE SCALE GENOMIC DNA]</scope>
    <source>
        <tissue evidence="1">Flushing bud</tissue>
    </source>
</reference>
<proteinExistence type="predicted"/>
<dbReference type="EMBL" id="LKAM01000002">
    <property type="protein sequence ID" value="KUM50114.1"/>
    <property type="molecule type" value="Genomic_DNA"/>
</dbReference>
<organism evidence="1">
    <name type="scientific">Picea glauca</name>
    <name type="common">White spruce</name>
    <name type="synonym">Pinus glauca</name>
    <dbReference type="NCBI Taxonomy" id="3330"/>
    <lineage>
        <taxon>Eukaryota</taxon>
        <taxon>Viridiplantae</taxon>
        <taxon>Streptophyta</taxon>
        <taxon>Embryophyta</taxon>
        <taxon>Tracheophyta</taxon>
        <taxon>Spermatophyta</taxon>
        <taxon>Pinopsida</taxon>
        <taxon>Pinidae</taxon>
        <taxon>Conifers I</taxon>
        <taxon>Pinales</taxon>
        <taxon>Pinaceae</taxon>
        <taxon>Picea</taxon>
    </lineage>
</organism>